<dbReference type="Pfam" id="PF02472">
    <property type="entry name" value="ExbD"/>
    <property type="match status" value="1"/>
</dbReference>
<evidence type="ECO:0000256" key="7">
    <source>
        <dbReference type="RuleBase" id="RU003879"/>
    </source>
</evidence>
<feature type="transmembrane region" description="Helical" evidence="8">
    <location>
        <begin position="20"/>
        <end position="39"/>
    </location>
</feature>
<dbReference type="EMBL" id="WIVE01000007">
    <property type="protein sequence ID" value="MQX35716.1"/>
    <property type="molecule type" value="Genomic_DNA"/>
</dbReference>
<organism evidence="9 10">
    <name type="scientific">Roseospira navarrensis</name>
    <dbReference type="NCBI Taxonomy" id="140058"/>
    <lineage>
        <taxon>Bacteria</taxon>
        <taxon>Pseudomonadati</taxon>
        <taxon>Pseudomonadota</taxon>
        <taxon>Alphaproteobacteria</taxon>
        <taxon>Rhodospirillales</taxon>
        <taxon>Rhodospirillaceae</taxon>
        <taxon>Roseospira</taxon>
    </lineage>
</organism>
<accession>A0A7X1ZDT6</accession>
<evidence type="ECO:0000256" key="3">
    <source>
        <dbReference type="ARBA" id="ARBA00022475"/>
    </source>
</evidence>
<keyword evidence="7" id="KW-0653">Protein transport</keyword>
<name>A0A7X1ZDT6_9PROT</name>
<keyword evidence="6 8" id="KW-0472">Membrane</keyword>
<comment type="caution">
    <text evidence="9">The sequence shown here is derived from an EMBL/GenBank/DDBJ whole genome shotgun (WGS) entry which is preliminary data.</text>
</comment>
<evidence type="ECO:0000313" key="10">
    <source>
        <dbReference type="Proteomes" id="UP000434582"/>
    </source>
</evidence>
<dbReference type="GO" id="GO:0005886">
    <property type="term" value="C:plasma membrane"/>
    <property type="evidence" value="ECO:0007669"/>
    <property type="project" value="UniProtKB-SubCell"/>
</dbReference>
<evidence type="ECO:0000313" key="9">
    <source>
        <dbReference type="EMBL" id="MQX35716.1"/>
    </source>
</evidence>
<dbReference type="Proteomes" id="UP000434582">
    <property type="component" value="Unassembled WGS sequence"/>
</dbReference>
<evidence type="ECO:0000256" key="6">
    <source>
        <dbReference type="ARBA" id="ARBA00023136"/>
    </source>
</evidence>
<dbReference type="GO" id="GO:0022857">
    <property type="term" value="F:transmembrane transporter activity"/>
    <property type="evidence" value="ECO:0007669"/>
    <property type="project" value="InterPro"/>
</dbReference>
<proteinExistence type="inferred from homology"/>
<evidence type="ECO:0000256" key="8">
    <source>
        <dbReference type="SAM" id="Phobius"/>
    </source>
</evidence>
<reference evidence="9 10" key="1">
    <citation type="submission" date="2019-10" db="EMBL/GenBank/DDBJ databases">
        <title>Draft whole-genome sequence of the purple nonsulfur photosynthetic bacterium Roseospira navarrensis DSM 15114.</title>
        <authorList>
            <person name="Kyndt J.A."/>
            <person name="Meyer T.E."/>
        </authorList>
    </citation>
    <scope>NUCLEOTIDE SEQUENCE [LARGE SCALE GENOMIC DNA]</scope>
    <source>
        <strain evidence="9 10">DSM 15114</strain>
    </source>
</reference>
<dbReference type="GO" id="GO:0015031">
    <property type="term" value="P:protein transport"/>
    <property type="evidence" value="ECO:0007669"/>
    <property type="project" value="UniProtKB-KW"/>
</dbReference>
<evidence type="ECO:0000256" key="5">
    <source>
        <dbReference type="ARBA" id="ARBA00022989"/>
    </source>
</evidence>
<dbReference type="OrthoDB" id="9793581at2"/>
<dbReference type="PANTHER" id="PTHR30558">
    <property type="entry name" value="EXBD MEMBRANE COMPONENT OF PMF-DRIVEN MACROMOLECULE IMPORT SYSTEM"/>
    <property type="match status" value="1"/>
</dbReference>
<dbReference type="Gene3D" id="3.30.420.270">
    <property type="match status" value="1"/>
</dbReference>
<evidence type="ECO:0000256" key="4">
    <source>
        <dbReference type="ARBA" id="ARBA00022692"/>
    </source>
</evidence>
<dbReference type="InterPro" id="IPR003400">
    <property type="entry name" value="ExbD"/>
</dbReference>
<comment type="subcellular location">
    <subcellularLocation>
        <location evidence="1">Cell membrane</location>
        <topology evidence="1">Single-pass membrane protein</topology>
    </subcellularLocation>
    <subcellularLocation>
        <location evidence="7">Cell membrane</location>
        <topology evidence="7">Single-pass type II membrane protein</topology>
    </subcellularLocation>
</comment>
<evidence type="ECO:0000256" key="1">
    <source>
        <dbReference type="ARBA" id="ARBA00004162"/>
    </source>
</evidence>
<comment type="similarity">
    <text evidence="2 7">Belongs to the ExbD/TolR family.</text>
</comment>
<keyword evidence="4 7" id="KW-0812">Transmembrane</keyword>
<keyword evidence="3" id="KW-1003">Cell membrane</keyword>
<keyword evidence="7" id="KW-0813">Transport</keyword>
<keyword evidence="10" id="KW-1185">Reference proteome</keyword>
<gene>
    <name evidence="9" type="ORF">GHC57_04205</name>
</gene>
<keyword evidence="5 8" id="KW-1133">Transmembrane helix</keyword>
<dbReference type="RefSeq" id="WP_153341496.1">
    <property type="nucleotide sequence ID" value="NZ_WIVE01000007.1"/>
</dbReference>
<dbReference type="PANTHER" id="PTHR30558:SF7">
    <property type="entry name" value="TOL-PAL SYSTEM PROTEIN TOLR"/>
    <property type="match status" value="1"/>
</dbReference>
<sequence>MRLARGTAPRGSAIPLTPLVDVMLILLVFFMVTSTYLNLDMIPMIDRAEEDMPPARGATAGDAAGAAMLVRVRADGALVWQGRVLTPEALGEVLAARVTEDPGARLLVLPAGAATTQALVRVLDVAQAAGVRAVNLLRLDGP</sequence>
<evidence type="ECO:0000256" key="2">
    <source>
        <dbReference type="ARBA" id="ARBA00005811"/>
    </source>
</evidence>
<dbReference type="AlphaFoldDB" id="A0A7X1ZDT6"/>
<protein>
    <submittedName>
        <fullName evidence="9">Biopolymer transporter ExbD</fullName>
    </submittedName>
</protein>